<dbReference type="Proteomes" id="UP000288805">
    <property type="component" value="Unassembled WGS sequence"/>
</dbReference>
<dbReference type="AlphaFoldDB" id="A0A438GHC9"/>
<feature type="region of interest" description="Disordered" evidence="1">
    <location>
        <begin position="1"/>
        <end position="24"/>
    </location>
</feature>
<evidence type="ECO:0000313" key="2">
    <source>
        <dbReference type="EMBL" id="RVW71618.1"/>
    </source>
</evidence>
<protein>
    <submittedName>
        <fullName evidence="2">E3 ubiquitin-protein ligase UPL6</fullName>
    </submittedName>
</protein>
<gene>
    <name evidence="2" type="primary">UPL6_1</name>
    <name evidence="2" type="ORF">CK203_052671</name>
</gene>
<sequence length="70" mass="8648">MFFSGDSSTRKRVDLGGRSSKERDRQKLLEQTRLERNRRWWLRQQNSAALRIQVCFSCFESFDHVFWYWN</sequence>
<comment type="caution">
    <text evidence="2">The sequence shown here is derived from an EMBL/GenBank/DDBJ whole genome shotgun (WGS) entry which is preliminary data.</text>
</comment>
<organism evidence="2 3">
    <name type="scientific">Vitis vinifera</name>
    <name type="common">Grape</name>
    <dbReference type="NCBI Taxonomy" id="29760"/>
    <lineage>
        <taxon>Eukaryota</taxon>
        <taxon>Viridiplantae</taxon>
        <taxon>Streptophyta</taxon>
        <taxon>Embryophyta</taxon>
        <taxon>Tracheophyta</taxon>
        <taxon>Spermatophyta</taxon>
        <taxon>Magnoliopsida</taxon>
        <taxon>eudicotyledons</taxon>
        <taxon>Gunneridae</taxon>
        <taxon>Pentapetalae</taxon>
        <taxon>rosids</taxon>
        <taxon>Vitales</taxon>
        <taxon>Vitaceae</taxon>
        <taxon>Viteae</taxon>
        <taxon>Vitis</taxon>
    </lineage>
</organism>
<evidence type="ECO:0000313" key="3">
    <source>
        <dbReference type="Proteomes" id="UP000288805"/>
    </source>
</evidence>
<evidence type="ECO:0000256" key="1">
    <source>
        <dbReference type="SAM" id="MobiDB-lite"/>
    </source>
</evidence>
<feature type="compositionally biased region" description="Basic and acidic residues" evidence="1">
    <location>
        <begin position="8"/>
        <end position="24"/>
    </location>
</feature>
<dbReference type="EMBL" id="QGNW01000434">
    <property type="protein sequence ID" value="RVW71618.1"/>
    <property type="molecule type" value="Genomic_DNA"/>
</dbReference>
<reference evidence="2 3" key="1">
    <citation type="journal article" date="2018" name="PLoS Genet.">
        <title>Population sequencing reveals clonal diversity and ancestral inbreeding in the grapevine cultivar Chardonnay.</title>
        <authorList>
            <person name="Roach M.J."/>
            <person name="Johnson D.L."/>
            <person name="Bohlmann J."/>
            <person name="van Vuuren H.J."/>
            <person name="Jones S.J."/>
            <person name="Pretorius I.S."/>
            <person name="Schmidt S.A."/>
            <person name="Borneman A.R."/>
        </authorList>
    </citation>
    <scope>NUCLEOTIDE SEQUENCE [LARGE SCALE GENOMIC DNA]</scope>
    <source>
        <strain evidence="3">cv. Chardonnay</strain>
        <tissue evidence="2">Leaf</tissue>
    </source>
</reference>
<proteinExistence type="predicted"/>
<name>A0A438GHC9_VITVI</name>
<accession>A0A438GHC9</accession>